<dbReference type="PANTHER" id="PTHR45953">
    <property type="entry name" value="IDURONATE 2-SULFATASE"/>
    <property type="match status" value="1"/>
</dbReference>
<dbReference type="PANTHER" id="PTHR45953:SF1">
    <property type="entry name" value="IDURONATE 2-SULFATASE"/>
    <property type="match status" value="1"/>
</dbReference>
<dbReference type="InterPro" id="IPR017850">
    <property type="entry name" value="Alkaline_phosphatase_core_sf"/>
</dbReference>
<dbReference type="InterPro" id="IPR000917">
    <property type="entry name" value="Sulfatase_N"/>
</dbReference>
<dbReference type="Proteomes" id="UP001596058">
    <property type="component" value="Unassembled WGS sequence"/>
</dbReference>
<proteinExistence type="inferred from homology"/>
<accession>A0ABW1DG25</accession>
<protein>
    <submittedName>
        <fullName evidence="5">Sulfatase-like hydrolase/transferase</fullName>
    </submittedName>
</protein>
<dbReference type="Gene3D" id="3.40.720.10">
    <property type="entry name" value="Alkaline Phosphatase, subunit A"/>
    <property type="match status" value="1"/>
</dbReference>
<evidence type="ECO:0000259" key="4">
    <source>
        <dbReference type="Pfam" id="PF00884"/>
    </source>
</evidence>
<comment type="caution">
    <text evidence="5">The sequence shown here is derived from an EMBL/GenBank/DDBJ whole genome shotgun (WGS) entry which is preliminary data.</text>
</comment>
<evidence type="ECO:0000256" key="2">
    <source>
        <dbReference type="ARBA" id="ARBA00022723"/>
    </source>
</evidence>
<evidence type="ECO:0000313" key="6">
    <source>
        <dbReference type="Proteomes" id="UP001596058"/>
    </source>
</evidence>
<keyword evidence="6" id="KW-1185">Reference proteome</keyword>
<evidence type="ECO:0000313" key="5">
    <source>
        <dbReference type="EMBL" id="MFC5835913.1"/>
    </source>
</evidence>
<dbReference type="RefSeq" id="WP_379525320.1">
    <property type="nucleotide sequence ID" value="NZ_JBHSPA010000136.1"/>
</dbReference>
<comment type="similarity">
    <text evidence="1">Belongs to the sulfatase family.</text>
</comment>
<dbReference type="InterPro" id="IPR024607">
    <property type="entry name" value="Sulfatase_CS"/>
</dbReference>
<dbReference type="Pfam" id="PF00884">
    <property type="entry name" value="Sulfatase"/>
    <property type="match status" value="1"/>
</dbReference>
<reference evidence="6" key="1">
    <citation type="journal article" date="2019" name="Int. J. Syst. Evol. Microbiol.">
        <title>The Global Catalogue of Microorganisms (GCM) 10K type strain sequencing project: providing services to taxonomists for standard genome sequencing and annotation.</title>
        <authorList>
            <consortium name="The Broad Institute Genomics Platform"/>
            <consortium name="The Broad Institute Genome Sequencing Center for Infectious Disease"/>
            <person name="Wu L."/>
            <person name="Ma J."/>
        </authorList>
    </citation>
    <scope>NUCLEOTIDE SEQUENCE [LARGE SCALE GENOMIC DNA]</scope>
    <source>
        <strain evidence="6">CCUG 53903</strain>
    </source>
</reference>
<evidence type="ECO:0000256" key="1">
    <source>
        <dbReference type="ARBA" id="ARBA00008779"/>
    </source>
</evidence>
<name>A0ABW1DG25_9ACTN</name>
<keyword evidence="3" id="KW-0378">Hydrolase</keyword>
<gene>
    <name evidence="5" type="ORF">ACFPZ3_69890</name>
</gene>
<feature type="domain" description="Sulfatase N-terminal" evidence="4">
    <location>
        <begin position="6"/>
        <end position="343"/>
    </location>
</feature>
<evidence type="ECO:0000256" key="3">
    <source>
        <dbReference type="ARBA" id="ARBA00022801"/>
    </source>
</evidence>
<dbReference type="SUPFAM" id="SSF53649">
    <property type="entry name" value="Alkaline phosphatase-like"/>
    <property type="match status" value="1"/>
</dbReference>
<dbReference type="EMBL" id="JBHSPA010000136">
    <property type="protein sequence ID" value="MFC5835913.1"/>
    <property type="molecule type" value="Genomic_DNA"/>
</dbReference>
<keyword evidence="2" id="KW-0479">Metal-binding</keyword>
<organism evidence="5 6">
    <name type="scientific">Nonomuraea insulae</name>
    <dbReference type="NCBI Taxonomy" id="1616787"/>
    <lineage>
        <taxon>Bacteria</taxon>
        <taxon>Bacillati</taxon>
        <taxon>Actinomycetota</taxon>
        <taxon>Actinomycetes</taxon>
        <taxon>Streptosporangiales</taxon>
        <taxon>Streptosporangiaceae</taxon>
        <taxon>Nonomuraea</taxon>
    </lineage>
</organism>
<dbReference type="PROSITE" id="PS00523">
    <property type="entry name" value="SULFATASE_1"/>
    <property type="match status" value="1"/>
</dbReference>
<sequence>MKNGRPDVIIVMTDQHRADVCAREGFPLDTTPFLDSLAREGTWFDKAYTTSPLCCPARTSLMTGRFASAHRVTQNPAAGRAVFDDDLFGVARAAGYATALIGKNHTYLRPENADFFSDYQHGGRAGGSKDPVEAEFESWLSGLRHRTAGEATDFPVEVQNPYRIVDETLSWVGSVPEDQPLLAVVSFPEPHNPYQVPEPYFSMFPPESLPPVHAGADTLEGLPFAWRYLRRLGESAYDDYAQAIDRARASYFGMLRLIDDQVRRLHDGLESRHASRERVIAMTADHGDYVGEYGLVRKGAEISDILARIPLLVNGDQVTARPDAHDAHVSLADLMPTLCEAIGWPLPPGVQGRSLWPLLTGQSYPAAEFGSVYVEQGFGGLPYEQDDVPSPMPGLFTDGPGGAARFDELNAVTQGGRRRMVRSGDWTLHAGITGDFRLHDLRSDPLELVNRWADPSAAEARTELLARLAVWQMRAEDPLPVVPGGYQGKRDPRNYLAPYARPAITSGASSS</sequence>